<feature type="domain" description="MHD1" evidence="8">
    <location>
        <begin position="638"/>
        <end position="757"/>
    </location>
</feature>
<feature type="domain" description="C2" evidence="7">
    <location>
        <begin position="162"/>
        <end position="289"/>
    </location>
</feature>
<organism evidence="10">
    <name type="scientific">Zeugodacus cucurbitae</name>
    <name type="common">Melon fruit fly</name>
    <name type="synonym">Bactrocera cucurbitae</name>
    <dbReference type="NCBI Taxonomy" id="28588"/>
    <lineage>
        <taxon>Eukaryota</taxon>
        <taxon>Metazoa</taxon>
        <taxon>Ecdysozoa</taxon>
        <taxon>Arthropoda</taxon>
        <taxon>Hexapoda</taxon>
        <taxon>Insecta</taxon>
        <taxon>Pterygota</taxon>
        <taxon>Neoptera</taxon>
        <taxon>Endopterygota</taxon>
        <taxon>Diptera</taxon>
        <taxon>Brachycera</taxon>
        <taxon>Muscomorpha</taxon>
        <taxon>Tephritoidea</taxon>
        <taxon>Tephritidae</taxon>
        <taxon>Zeugodacus</taxon>
        <taxon>Zeugodacus</taxon>
    </lineage>
</organism>
<dbReference type="InterPro" id="IPR035892">
    <property type="entry name" value="C2_domain_sf"/>
</dbReference>
<dbReference type="Gene3D" id="2.60.40.150">
    <property type="entry name" value="C2 domain"/>
    <property type="match status" value="2"/>
</dbReference>
<dbReference type="AlphaFoldDB" id="A0A0A1WM20"/>
<accession>A0A0A1WM20</accession>
<proteinExistence type="inferred from homology"/>
<dbReference type="EMBL" id="GBXI01014717">
    <property type="protein sequence ID" value="JAC99574.1"/>
    <property type="molecule type" value="Transcribed_RNA"/>
</dbReference>
<evidence type="ECO:0000256" key="6">
    <source>
        <dbReference type="ARBA" id="ARBA00022753"/>
    </source>
</evidence>
<comment type="subcellular location">
    <subcellularLocation>
        <location evidence="1">Cytoplasm</location>
    </subcellularLocation>
    <subcellularLocation>
        <location evidence="2">Late endosome</location>
    </subcellularLocation>
</comment>
<feature type="domain" description="MHD2" evidence="9">
    <location>
        <begin position="868"/>
        <end position="974"/>
    </location>
</feature>
<dbReference type="SMART" id="SM00239">
    <property type="entry name" value="C2"/>
    <property type="match status" value="2"/>
</dbReference>
<evidence type="ECO:0000256" key="2">
    <source>
        <dbReference type="ARBA" id="ARBA00004603"/>
    </source>
</evidence>
<dbReference type="PROSITE" id="PS51258">
    <property type="entry name" value="MHD1"/>
    <property type="match status" value="1"/>
</dbReference>
<evidence type="ECO:0000256" key="4">
    <source>
        <dbReference type="ARBA" id="ARBA00022483"/>
    </source>
</evidence>
<dbReference type="Pfam" id="PF00168">
    <property type="entry name" value="C2"/>
    <property type="match status" value="2"/>
</dbReference>
<gene>
    <name evidence="10" type="primary">BAIAP3</name>
    <name evidence="10" type="ORF">g.33791</name>
</gene>
<dbReference type="OrthoDB" id="67700at2759"/>
<dbReference type="GO" id="GO:0006887">
    <property type="term" value="P:exocytosis"/>
    <property type="evidence" value="ECO:0007669"/>
    <property type="project" value="UniProtKB-KW"/>
</dbReference>
<sequence length="1149" mass="133180">MRYKMDEEKMWKGMFEKLQELKVNPPTEHESRLQDTDGGFFEKFGSLLKQKSHLEETELKTNLEPFADDYEADSETADIKYECNENIPSIDPEENFIQEESFIQELKSCKEQFVESAVGMNIDDLYEEILFEICNNFGCESYDMCPDTILEFAQEVFKMSNTKHDDILTLARQKEPPKMRLNVEIIKAENLLPKDANGFSDPFATIYLESNASHRYNTSVKHTTLNPIWEEHFSLPIIDNPKDEVLVVEIWDFDAAETVKEKVNKLLDVKGVKGLSKLMKEIAQAASTGKHDNELIGRAAITLKSISTSGITVWYNLEKGSKTKSRGSVLLNMTLSAEKNKRVAIQEHKHLLNILLIHELESSQVAEYWWNGKFTTNAEFIRSQHAVQSGLTNFECALCQWMVYSKIHENHKLNFTLFNNILDIIIPILKVLQSDSEDVKIFWEGVKRILPSCFSIVRKIRARNVSDKHIVSTLGEVLDIIAKIKTLGEPVLDIFPENTYGFISLKDEDIINTDIVLVAVINTATKEWLEYITEGSKPHTRDEHNDEENLQFLIKLIHMVRSDLQRGMEYFDKLFYQKLRINYSGILFKYYDANLFDLCKEKVENVCAHIKRIEIPDDTLEFSNFLDEESLNMGTTLFELYLVLKRFVTLGRSLYTNYELALEKFYSWFMPGVTHWLDISIVKALNRIIKAIELDQLQAVDDTVKYSSSAVDTLAIFYQIKIFWQQLDWPDIEGSYTFVAKIIDDVCRCCVFYSKRMSRHVESQTTDNDLFIVSAEWCFAINNIDYIKQSLPTFIKELETDDLIKKISDFRTNLDADRCASTIKNLIENALDTQKNQILELIDIVGRKMAPSIKRFLAEGAEVLHEDSNSMEKLMMYMESSLKILYETLNEVNFARILDAIWNELSVIMYDLIQSNLDKRRPPSFFQNLKQTLMVMTSCFKIGNVVTSDIEVLREVEKALDLHAFETSDLIHQYYIELLGYQQGISKSQFGQLTIAANFTQTELVLHILNGRNLVPMDPNGSCDSFVKVHFYPTNRFVNTPTYKTSVHHKTRFPLYDEIFKINLTEEQLSKHNSLILFSIKDKDLFGMTSQYIGECYITFADLMANENEQIHMELSRPQYMESDTIRALEFRQGDKQARDFLKKLRNKL</sequence>
<keyword evidence="4" id="KW-0268">Exocytosis</keyword>
<dbReference type="PROSITE" id="PS50004">
    <property type="entry name" value="C2"/>
    <property type="match status" value="2"/>
</dbReference>
<dbReference type="GeneID" id="105215783"/>
<dbReference type="PANTHER" id="PTHR45999:SF2">
    <property type="entry name" value="PROTEIN UNC-13 HOMOLOG 4B"/>
    <property type="match status" value="1"/>
</dbReference>
<reference evidence="10" key="1">
    <citation type="submission" date="2014-11" db="EMBL/GenBank/DDBJ databases">
        <authorList>
            <person name="Geib S."/>
        </authorList>
    </citation>
    <scope>NUCLEOTIDE SEQUENCE</scope>
</reference>
<evidence type="ECO:0000259" key="9">
    <source>
        <dbReference type="PROSITE" id="PS51259"/>
    </source>
</evidence>
<dbReference type="InterPro" id="IPR014772">
    <property type="entry name" value="Munc13_dom-2"/>
</dbReference>
<dbReference type="InterPro" id="IPR052095">
    <property type="entry name" value="UNC-13_domain"/>
</dbReference>
<keyword evidence="5" id="KW-0963">Cytoplasm</keyword>
<dbReference type="PRINTS" id="PR00360">
    <property type="entry name" value="C2DOMAIN"/>
</dbReference>
<feature type="domain" description="C2" evidence="7">
    <location>
        <begin position="989"/>
        <end position="1115"/>
    </location>
</feature>
<evidence type="ECO:0000313" key="10">
    <source>
        <dbReference type="EMBL" id="JAC99574.1"/>
    </source>
</evidence>
<dbReference type="InterPro" id="IPR014770">
    <property type="entry name" value="Munc13_1"/>
</dbReference>
<dbReference type="CTD" id="6769"/>
<evidence type="ECO:0000256" key="5">
    <source>
        <dbReference type="ARBA" id="ARBA00022490"/>
    </source>
</evidence>
<evidence type="ECO:0000259" key="7">
    <source>
        <dbReference type="PROSITE" id="PS50004"/>
    </source>
</evidence>
<dbReference type="PANTHER" id="PTHR45999">
    <property type="entry name" value="UNC-13-4A, ISOFORM B"/>
    <property type="match status" value="1"/>
</dbReference>
<reference evidence="10" key="2">
    <citation type="journal article" date="2015" name="Gigascience">
        <title>Reconstructing a comprehensive transcriptome assembly of a white-pupal translocated strain of the pest fruit fly Bactrocera cucurbitae.</title>
        <authorList>
            <person name="Sim S.B."/>
            <person name="Calla B."/>
            <person name="Hall B."/>
            <person name="DeRego T."/>
            <person name="Geib S.M."/>
        </authorList>
    </citation>
    <scope>NUCLEOTIDE SEQUENCE</scope>
</reference>
<dbReference type="InterPro" id="IPR000008">
    <property type="entry name" value="C2_dom"/>
</dbReference>
<name>A0A0A1WM20_ZEUCU</name>
<dbReference type="PROSITE" id="PS51259">
    <property type="entry name" value="MHD2"/>
    <property type="match status" value="1"/>
</dbReference>
<evidence type="ECO:0000256" key="1">
    <source>
        <dbReference type="ARBA" id="ARBA00004496"/>
    </source>
</evidence>
<evidence type="ECO:0000256" key="3">
    <source>
        <dbReference type="ARBA" id="ARBA00005823"/>
    </source>
</evidence>
<dbReference type="SUPFAM" id="SSF49562">
    <property type="entry name" value="C2 domain (Calcium/lipid-binding domain, CaLB)"/>
    <property type="match status" value="2"/>
</dbReference>
<keyword evidence="6" id="KW-0967">Endosome</keyword>
<dbReference type="GO" id="GO:0099503">
    <property type="term" value="C:secretory vesicle"/>
    <property type="evidence" value="ECO:0007669"/>
    <property type="project" value="TreeGrafter"/>
</dbReference>
<comment type="similarity">
    <text evidence="3">Belongs to the unc-13 family.</text>
</comment>
<dbReference type="GO" id="GO:0005770">
    <property type="term" value="C:late endosome"/>
    <property type="evidence" value="ECO:0007669"/>
    <property type="project" value="UniProtKB-SubCell"/>
</dbReference>
<evidence type="ECO:0000259" key="8">
    <source>
        <dbReference type="PROSITE" id="PS51258"/>
    </source>
</evidence>
<protein>
    <submittedName>
        <fullName evidence="10">BAI1-associated protein 3</fullName>
    </submittedName>
</protein>
<dbReference type="Gene3D" id="1.10.357.50">
    <property type="match status" value="1"/>
</dbReference>